<organism evidence="2 3">
    <name type="scientific">Aspergillus cavernicola</name>
    <dbReference type="NCBI Taxonomy" id="176166"/>
    <lineage>
        <taxon>Eukaryota</taxon>
        <taxon>Fungi</taxon>
        <taxon>Dikarya</taxon>
        <taxon>Ascomycota</taxon>
        <taxon>Pezizomycotina</taxon>
        <taxon>Eurotiomycetes</taxon>
        <taxon>Eurotiomycetidae</taxon>
        <taxon>Eurotiales</taxon>
        <taxon>Aspergillaceae</taxon>
        <taxon>Aspergillus</taxon>
        <taxon>Aspergillus subgen. Nidulantes</taxon>
    </lineage>
</organism>
<gene>
    <name evidence="2" type="ORF">BDW59DRAFT_29918</name>
</gene>
<protein>
    <submittedName>
        <fullName evidence="2">Uncharacterized protein</fullName>
    </submittedName>
</protein>
<evidence type="ECO:0000256" key="1">
    <source>
        <dbReference type="SAM" id="MobiDB-lite"/>
    </source>
</evidence>
<dbReference type="EMBL" id="JBFXLS010000014">
    <property type="protein sequence ID" value="KAL2830057.1"/>
    <property type="molecule type" value="Genomic_DNA"/>
</dbReference>
<evidence type="ECO:0000313" key="3">
    <source>
        <dbReference type="Proteomes" id="UP001610335"/>
    </source>
</evidence>
<comment type="caution">
    <text evidence="2">The sequence shown here is derived from an EMBL/GenBank/DDBJ whole genome shotgun (WGS) entry which is preliminary data.</text>
</comment>
<sequence>MGRLSGFPGSSGKARTTSADMGRTRTMMAQAPQGQTGALTERPVPNKLGASKAGYVSIDKCSTNCESPSECPQLSSPAPQIDSGASDSNGLDPLALPLILGHSSRRFAGFKTLFRTRRPRRQRLKIHIPKEEDTEDTCSEGPRGPAPTPEKDGDAVSEGNPATAVTQPSPSKAHLGDNEARKVSDTTEKSVNSNNTNITVCRHPSKRLSMPITVADQEVDHQDPFGDMWEASRSETNVSNPFTEHSKVTTESTGQSSSACNGSDNPFSSYPGHVLELSASSHSSWCCPTLSGFNGWPTLADRRLATDSFNKLASELYMEPLAINRDGTGQTSVDTAEENFIVARDKLERRRDRLLGRIRTMRSTIQIKSKPIIPRNKSLRRMKTFTELGSRPCLMTSLRGKPLESLARLGGYSFLTLPGDFAPTTLSLPVCFVATIDYLRYFAPAVQNLFVDPGDLETVTQTYDYFAEHVLSAEKEKSTIHMTMRSSRMPRFLDEVAVPGMETRSPAQVLSIAFAFKALLAGLPGGILGSVQLYRILVNICYGRVSQGPVQRTGSCLAGLSSEDYAKVRAMSLAILALTSSMQLNLICGVFGLCSLLLHETERMFELERRMHRSSNRRPITSSADKLSADRLAATLGPLLAETGRGSSPDTFRAIQQEIESQRVAALLVGNWRSVSRQLRIWERRGLEGKVQAAVSRTASGESAGTGTR</sequence>
<accession>A0ABR4IR56</accession>
<keyword evidence="3" id="KW-1185">Reference proteome</keyword>
<reference evidence="2 3" key="1">
    <citation type="submission" date="2024-07" db="EMBL/GenBank/DDBJ databases">
        <title>Section-level genome sequencing and comparative genomics of Aspergillus sections Usti and Cavernicolus.</title>
        <authorList>
            <consortium name="Lawrence Berkeley National Laboratory"/>
            <person name="Nybo J.L."/>
            <person name="Vesth T.C."/>
            <person name="Theobald S."/>
            <person name="Frisvad J.C."/>
            <person name="Larsen T.O."/>
            <person name="Kjaerboelling I."/>
            <person name="Rothschild-Mancinelli K."/>
            <person name="Lyhne E.K."/>
            <person name="Kogle M.E."/>
            <person name="Barry K."/>
            <person name="Clum A."/>
            <person name="Na H."/>
            <person name="Ledsgaard L."/>
            <person name="Lin J."/>
            <person name="Lipzen A."/>
            <person name="Kuo A."/>
            <person name="Riley R."/>
            <person name="Mondo S."/>
            <person name="LaButti K."/>
            <person name="Haridas S."/>
            <person name="Pangalinan J."/>
            <person name="Salamov A.A."/>
            <person name="Simmons B.A."/>
            <person name="Magnuson J.K."/>
            <person name="Chen J."/>
            <person name="Drula E."/>
            <person name="Henrissat B."/>
            <person name="Wiebenga A."/>
            <person name="Lubbers R.J."/>
            <person name="Gomes A.C."/>
            <person name="Makela M.R."/>
            <person name="Stajich J."/>
            <person name="Grigoriev I.V."/>
            <person name="Mortensen U.H."/>
            <person name="De vries R.P."/>
            <person name="Baker S.E."/>
            <person name="Andersen M.R."/>
        </authorList>
    </citation>
    <scope>NUCLEOTIDE SEQUENCE [LARGE SCALE GENOMIC DNA]</scope>
    <source>
        <strain evidence="2 3">CBS 600.67</strain>
    </source>
</reference>
<feature type="compositionally biased region" description="Polar residues" evidence="1">
    <location>
        <begin position="189"/>
        <end position="199"/>
    </location>
</feature>
<feature type="region of interest" description="Disordered" evidence="1">
    <location>
        <begin position="65"/>
        <end position="88"/>
    </location>
</feature>
<feature type="region of interest" description="Disordered" evidence="1">
    <location>
        <begin position="121"/>
        <end position="199"/>
    </location>
</feature>
<dbReference type="Proteomes" id="UP001610335">
    <property type="component" value="Unassembled WGS sequence"/>
</dbReference>
<feature type="region of interest" description="Disordered" evidence="1">
    <location>
        <begin position="1"/>
        <end position="23"/>
    </location>
</feature>
<proteinExistence type="predicted"/>
<name>A0ABR4IR56_9EURO</name>
<feature type="compositionally biased region" description="Basic and acidic residues" evidence="1">
    <location>
        <begin position="174"/>
        <end position="188"/>
    </location>
</feature>
<evidence type="ECO:0000313" key="2">
    <source>
        <dbReference type="EMBL" id="KAL2830057.1"/>
    </source>
</evidence>